<evidence type="ECO:0000256" key="5">
    <source>
        <dbReference type="ARBA" id="ARBA00022840"/>
    </source>
</evidence>
<dbReference type="Proteomes" id="UP000242381">
    <property type="component" value="Unassembled WGS sequence"/>
</dbReference>
<dbReference type="InterPro" id="IPR014001">
    <property type="entry name" value="Helicase_ATP-bd"/>
</dbReference>
<evidence type="ECO:0000256" key="8">
    <source>
        <dbReference type="ARBA" id="ARBA00023242"/>
    </source>
</evidence>
<dbReference type="GO" id="GO:0000785">
    <property type="term" value="C:chromatin"/>
    <property type="evidence" value="ECO:0007669"/>
    <property type="project" value="TreeGrafter"/>
</dbReference>
<dbReference type="GO" id="GO:0140658">
    <property type="term" value="F:ATP-dependent chromatin remodeler activity"/>
    <property type="evidence" value="ECO:0007669"/>
    <property type="project" value="TreeGrafter"/>
</dbReference>
<dbReference type="GO" id="GO:0003682">
    <property type="term" value="F:chromatin binding"/>
    <property type="evidence" value="ECO:0007669"/>
    <property type="project" value="TreeGrafter"/>
</dbReference>
<dbReference type="InterPro" id="IPR016197">
    <property type="entry name" value="Chromo-like_dom_sf"/>
</dbReference>
<dbReference type="PROSITE" id="PS51194">
    <property type="entry name" value="HELICASE_CTER"/>
    <property type="match status" value="1"/>
</dbReference>
<feature type="region of interest" description="Disordered" evidence="9">
    <location>
        <begin position="232"/>
        <end position="304"/>
    </location>
</feature>
<keyword evidence="3" id="KW-0547">Nucleotide-binding</keyword>
<feature type="compositionally biased region" description="Polar residues" evidence="9">
    <location>
        <begin position="1488"/>
        <end position="1503"/>
    </location>
</feature>
<dbReference type="InterPro" id="IPR023779">
    <property type="entry name" value="Chromodomain_CS"/>
</dbReference>
<dbReference type="SUPFAM" id="SSF54160">
    <property type="entry name" value="Chromo domain-like"/>
    <property type="match status" value="2"/>
</dbReference>
<feature type="compositionally biased region" description="Acidic residues" evidence="9">
    <location>
        <begin position="1330"/>
        <end position="1351"/>
    </location>
</feature>
<evidence type="ECO:0000313" key="14">
    <source>
        <dbReference type="Proteomes" id="UP000242381"/>
    </source>
</evidence>
<keyword evidence="5" id="KW-0067">ATP-binding</keyword>
<keyword evidence="8" id="KW-0539">Nucleus</keyword>
<evidence type="ECO:0000259" key="12">
    <source>
        <dbReference type="PROSITE" id="PS51194"/>
    </source>
</evidence>
<reference evidence="13 14" key="1">
    <citation type="journal article" date="2016" name="Proc. Natl. Acad. Sci. U.S.A.">
        <title>Lipid metabolic changes in an early divergent fungus govern the establishment of a mutualistic symbiosis with endobacteria.</title>
        <authorList>
            <person name="Lastovetsky O.A."/>
            <person name="Gaspar M.L."/>
            <person name="Mondo S.J."/>
            <person name="LaButti K.M."/>
            <person name="Sandor L."/>
            <person name="Grigoriev I.V."/>
            <person name="Henry S.A."/>
            <person name="Pawlowska T.E."/>
        </authorList>
    </citation>
    <scope>NUCLEOTIDE SEQUENCE [LARGE SCALE GENOMIC DNA]</scope>
    <source>
        <strain evidence="13 14">ATCC 11559</strain>
    </source>
</reference>
<dbReference type="InterPro" id="IPR001005">
    <property type="entry name" value="SANT/Myb"/>
</dbReference>
<dbReference type="GO" id="GO:0005634">
    <property type="term" value="C:nucleus"/>
    <property type="evidence" value="ECO:0007669"/>
    <property type="project" value="UniProtKB-SubCell"/>
</dbReference>
<feature type="compositionally biased region" description="Polar residues" evidence="9">
    <location>
        <begin position="282"/>
        <end position="295"/>
    </location>
</feature>
<dbReference type="CDD" id="cd18659">
    <property type="entry name" value="CD2_tandem"/>
    <property type="match status" value="1"/>
</dbReference>
<feature type="compositionally biased region" description="Low complexity" evidence="9">
    <location>
        <begin position="114"/>
        <end position="128"/>
    </location>
</feature>
<evidence type="ECO:0000256" key="2">
    <source>
        <dbReference type="ARBA" id="ARBA00022737"/>
    </source>
</evidence>
<dbReference type="SUPFAM" id="SSF52540">
    <property type="entry name" value="P-loop containing nucleoside triphosphate hydrolases"/>
    <property type="match status" value="2"/>
</dbReference>
<feature type="region of interest" description="Disordered" evidence="9">
    <location>
        <begin position="102"/>
        <end position="128"/>
    </location>
</feature>
<feature type="compositionally biased region" description="Low complexity" evidence="9">
    <location>
        <begin position="1478"/>
        <end position="1487"/>
    </location>
</feature>
<dbReference type="GO" id="GO:0016887">
    <property type="term" value="F:ATP hydrolysis activity"/>
    <property type="evidence" value="ECO:0007669"/>
    <property type="project" value="TreeGrafter"/>
</dbReference>
<protein>
    <submittedName>
        <fullName evidence="13">Uncharacterized protein</fullName>
    </submittedName>
</protein>
<feature type="region of interest" description="Disordered" evidence="9">
    <location>
        <begin position="1297"/>
        <end position="1361"/>
    </location>
</feature>
<dbReference type="GO" id="GO:0042393">
    <property type="term" value="F:histone binding"/>
    <property type="evidence" value="ECO:0007669"/>
    <property type="project" value="TreeGrafter"/>
</dbReference>
<dbReference type="Pfam" id="PF00385">
    <property type="entry name" value="Chromo"/>
    <property type="match status" value="1"/>
</dbReference>
<feature type="region of interest" description="Disordered" evidence="9">
    <location>
        <begin position="1039"/>
        <end position="1107"/>
    </location>
</feature>
<dbReference type="Gene3D" id="3.40.50.300">
    <property type="entry name" value="P-loop containing nucleotide triphosphate hydrolases"/>
    <property type="match status" value="1"/>
</dbReference>
<dbReference type="EMBL" id="KV921352">
    <property type="protein sequence ID" value="ORE17566.1"/>
    <property type="molecule type" value="Genomic_DNA"/>
</dbReference>
<feature type="compositionally biased region" description="Basic and acidic residues" evidence="9">
    <location>
        <begin position="1090"/>
        <end position="1101"/>
    </location>
</feature>
<dbReference type="Gene3D" id="2.40.50.40">
    <property type="match status" value="2"/>
</dbReference>
<feature type="domain" description="Chromo" evidence="10">
    <location>
        <begin position="380"/>
        <end position="446"/>
    </location>
</feature>
<organism evidence="13 14">
    <name type="scientific">Rhizopus microsporus</name>
    <dbReference type="NCBI Taxonomy" id="58291"/>
    <lineage>
        <taxon>Eukaryota</taxon>
        <taxon>Fungi</taxon>
        <taxon>Fungi incertae sedis</taxon>
        <taxon>Mucoromycota</taxon>
        <taxon>Mucoromycotina</taxon>
        <taxon>Mucoromycetes</taxon>
        <taxon>Mucorales</taxon>
        <taxon>Mucorineae</taxon>
        <taxon>Rhizopodaceae</taxon>
        <taxon>Rhizopus</taxon>
    </lineage>
</organism>
<dbReference type="GO" id="GO:0005524">
    <property type="term" value="F:ATP binding"/>
    <property type="evidence" value="ECO:0007669"/>
    <property type="project" value="UniProtKB-KW"/>
</dbReference>
<feature type="compositionally biased region" description="Basic and acidic residues" evidence="9">
    <location>
        <begin position="1464"/>
        <end position="1477"/>
    </location>
</feature>
<feature type="region of interest" description="Disordered" evidence="9">
    <location>
        <begin position="50"/>
        <end position="83"/>
    </location>
</feature>
<evidence type="ECO:0000259" key="10">
    <source>
        <dbReference type="PROSITE" id="PS50013"/>
    </source>
</evidence>
<dbReference type="SMART" id="SM00490">
    <property type="entry name" value="HELICc"/>
    <property type="match status" value="1"/>
</dbReference>
<feature type="domain" description="Helicase C-terminal" evidence="12">
    <location>
        <begin position="796"/>
        <end position="948"/>
    </location>
</feature>
<dbReference type="Pfam" id="PF00271">
    <property type="entry name" value="Helicase_C"/>
    <property type="match status" value="1"/>
</dbReference>
<feature type="compositionally biased region" description="Acidic residues" evidence="9">
    <location>
        <begin position="256"/>
        <end position="281"/>
    </location>
</feature>
<feature type="region of interest" description="Disordered" evidence="9">
    <location>
        <begin position="1377"/>
        <end position="1553"/>
    </location>
</feature>
<dbReference type="PROSITE" id="PS51192">
    <property type="entry name" value="HELICASE_ATP_BIND_1"/>
    <property type="match status" value="1"/>
</dbReference>
<feature type="domain" description="Chromo" evidence="10">
    <location>
        <begin position="310"/>
        <end position="374"/>
    </location>
</feature>
<evidence type="ECO:0000259" key="11">
    <source>
        <dbReference type="PROSITE" id="PS51192"/>
    </source>
</evidence>
<dbReference type="InterPro" id="IPR027417">
    <property type="entry name" value="P-loop_NTPase"/>
</dbReference>
<dbReference type="PROSITE" id="PS00598">
    <property type="entry name" value="CHROMO_1"/>
    <property type="match status" value="1"/>
</dbReference>
<feature type="domain" description="Helicase ATP-binding" evidence="11">
    <location>
        <begin position="484"/>
        <end position="659"/>
    </location>
</feature>
<dbReference type="SMART" id="SM00298">
    <property type="entry name" value="CHROMO"/>
    <property type="match status" value="2"/>
</dbReference>
<proteinExistence type="predicted"/>
<keyword evidence="7" id="KW-0804">Transcription</keyword>
<feature type="compositionally biased region" description="Acidic residues" evidence="9">
    <location>
        <begin position="1298"/>
        <end position="1316"/>
    </location>
</feature>
<dbReference type="GO" id="GO:0003677">
    <property type="term" value="F:DNA binding"/>
    <property type="evidence" value="ECO:0007669"/>
    <property type="project" value="TreeGrafter"/>
</dbReference>
<dbReference type="VEuPathDB" id="FungiDB:BCV72DRAFT_107534"/>
<evidence type="ECO:0000256" key="9">
    <source>
        <dbReference type="SAM" id="MobiDB-lite"/>
    </source>
</evidence>
<dbReference type="SMART" id="SM00487">
    <property type="entry name" value="DEXDc"/>
    <property type="match status" value="1"/>
</dbReference>
<evidence type="ECO:0000256" key="4">
    <source>
        <dbReference type="ARBA" id="ARBA00022801"/>
    </source>
</evidence>
<dbReference type="InterPro" id="IPR000953">
    <property type="entry name" value="Chromo/chromo_shadow_dom"/>
</dbReference>
<dbReference type="OMA" id="WQKLMPE"/>
<name>A0A1X0RZW2_RHIZD</name>
<dbReference type="PROSITE" id="PS50013">
    <property type="entry name" value="CHROMO_2"/>
    <property type="match status" value="2"/>
</dbReference>
<feature type="compositionally biased region" description="Low complexity" evidence="9">
    <location>
        <begin position="62"/>
        <end position="83"/>
    </location>
</feature>
<evidence type="ECO:0000256" key="3">
    <source>
        <dbReference type="ARBA" id="ARBA00022741"/>
    </source>
</evidence>
<dbReference type="PANTHER" id="PTHR45623:SF11">
    <property type="entry name" value="KISMET, ISOFORM C"/>
    <property type="match status" value="1"/>
</dbReference>
<dbReference type="Gene3D" id="1.10.10.60">
    <property type="entry name" value="Homeodomain-like"/>
    <property type="match status" value="1"/>
</dbReference>
<keyword evidence="2" id="KW-0677">Repeat</keyword>
<dbReference type="InterPro" id="IPR000330">
    <property type="entry name" value="SNF2_N"/>
</dbReference>
<dbReference type="InterPro" id="IPR049730">
    <property type="entry name" value="SNF2/RAD54-like_C"/>
</dbReference>
<dbReference type="GO" id="GO:0010468">
    <property type="term" value="P:regulation of gene expression"/>
    <property type="evidence" value="ECO:0007669"/>
    <property type="project" value="TreeGrafter"/>
</dbReference>
<sequence>MAQRDVFQNFMASSAYNNNSSQPQQQQPQNLMYNPNFVAMDPTYFYQQQLQQQQAMTNNPLQQQPMQQQSMQQPIQQQQQQQQLNYLRANFPQQMAFAPMGYNSYPQQARSPLAQQKQPQASQQPQQQTSPMIMNGLLANSNPSLMYQQPMLNQMQMRPNTQQYMGTFPQQQAYMQQQAAFPQQQLSPQAMQAYQQQIQRQQQYQRQRYLLQQQQQQQQYQQHQNYLNQQRSFAEVNAKPKRPTRNATKKKRFYEESSEEEEEEEFDITSDEEDAAVESDYSEQGQGRKSQSASASVDPEEPITIPLGSKAFEKILDYRRNEVTGQEELLIKYKNTSFLHVEWVPLENIENEHLGKHRVKKFLQKYHDDGNRGEDFQEHLKIDRVVDDGELEDPETGDSKIYYLVKWSGLFYDQATWETEDDVRRVDSAKLDDFLSRKQIPPHKLAPTPQRPDVTRFIQYDSSPIYRYNNTLRPYQLEGLNWLRYCYYTFRSCILADEMGLGKTVQSVALLNDIYHHVGIRGPFLIIAPLSTIPHWVRAFNAWTDLNVVDFRGSNFARNLIIETEFYYQDAEANNIPGKYKFDVLITTYEMASASAMTLKDIPWRCGVFDEAHRLKNKNSKVLEVLRTFYIDHKLLLTGTPLQNNLGELYSLLHFMAPHIYDDEKYFFSEYGNLNSAHQVEKLQALLKPIMLRRFKEDVEKTIPVKEETVIEVELTNPQKKWYRAILEKNFSFLKRGAKNNKDMPHLRNIMMQLRKCCIHPYLLEGAEEVITSECNAKGQQEQFNCLVQSSGKLVLIDKLLRKLILGNHKVLIFSQFTSCLDILADYLRGRNYAYERIDGSIPGDQRQAAIDRFSTLPIEESFVFLLCTRAGGVGINLTAADTCIIFDSDWNPQNDLQAQARCHRIGQTKPVQIYRLICANTYEKDMFDRAGMKLGLDKAVMGTHDDGNANKNAELNRQEIEDLLKKGAYGAMLNDEESAKFCEEDIDQILERRTKVIRHEGNEKGSVFSKATFSAADGDNLGVDLDDPDFWEKWAAKAQIDTSDKPDENALIIKQPRRRRQVQRFGSRPADGSYSDENDSDAAYEDESDSRTSRRGRGEQPRPWSLSEKTKYERKLMIYGYGSWDLMVTHFPRRSEKDLKAVTRALMRKALPAIGKSTEEDRKLVEDIEEILVKDSREEARKHDTIPYVGATKKQIAEYRSFLSPPEYADHIERKGRNFLLRIQMLHIIRDKIVPNDWEEAKKLEIPRVTGSPPAPWWKADEDRDLLLGILKHGYQQYLAIRNDPEFCFYGKKYDDSQTDVADDDEPKNEDSLLETEEKKPITYAPKDEDSEYEEKNEEEEAVAEEEETDSDKNKVYVWPSKADIGMRLRRIIAAFLRERASNTRRRRPRGDGEKRQRQKPAQQRQRGTGAGRRTTKKRKVEEGEADETVTEQSTEASAEQSVEPMSQQENPVEQSWSGPVESKQESIEQDSKESLSQHSSAPSLSNIMQPQNTPVQVTEQAPEQAFENKDQIIRFDLVDPPTPLVQVNNDNLKDQSTEDAPVIDVAKQDNV</sequence>
<dbReference type="Pfam" id="PF00176">
    <property type="entry name" value="SNF2-rel_dom"/>
    <property type="match status" value="1"/>
</dbReference>
<evidence type="ECO:0000256" key="6">
    <source>
        <dbReference type="ARBA" id="ARBA00023015"/>
    </source>
</evidence>
<dbReference type="Gene3D" id="3.40.50.10810">
    <property type="entry name" value="Tandem AAA-ATPase domain"/>
    <property type="match status" value="1"/>
</dbReference>
<dbReference type="CDD" id="cd18793">
    <property type="entry name" value="SF2_C_SNF"/>
    <property type="match status" value="1"/>
</dbReference>
<keyword evidence="6" id="KW-0805">Transcription regulation</keyword>
<feature type="compositionally biased region" description="Polar residues" evidence="9">
    <location>
        <begin position="1432"/>
        <end position="1459"/>
    </location>
</feature>
<dbReference type="InterPro" id="IPR001650">
    <property type="entry name" value="Helicase_C-like"/>
</dbReference>
<feature type="compositionally biased region" description="Basic residues" evidence="9">
    <location>
        <begin position="239"/>
        <end position="252"/>
    </location>
</feature>
<dbReference type="InterPro" id="IPR038718">
    <property type="entry name" value="SNF2-like_sf"/>
</dbReference>
<feature type="compositionally biased region" description="Basic and acidic residues" evidence="9">
    <location>
        <begin position="1508"/>
        <end position="1519"/>
    </location>
</feature>
<dbReference type="CDD" id="cd00167">
    <property type="entry name" value="SANT"/>
    <property type="match status" value="1"/>
</dbReference>
<feature type="compositionally biased region" description="Acidic residues" evidence="9">
    <location>
        <begin position="1075"/>
        <end position="1089"/>
    </location>
</feature>
<dbReference type="PANTHER" id="PTHR45623">
    <property type="entry name" value="CHROMODOMAIN-HELICASE-DNA-BINDING PROTEIN 3-RELATED-RELATED"/>
    <property type="match status" value="1"/>
</dbReference>
<evidence type="ECO:0000256" key="7">
    <source>
        <dbReference type="ARBA" id="ARBA00023163"/>
    </source>
</evidence>
<accession>A0A1X0RZW2</accession>
<evidence type="ECO:0000313" key="13">
    <source>
        <dbReference type="EMBL" id="ORE17566.1"/>
    </source>
</evidence>
<dbReference type="InterPro" id="IPR023780">
    <property type="entry name" value="Chromo_domain"/>
</dbReference>
<gene>
    <name evidence="13" type="ORF">BCV71DRAFT_128402</name>
</gene>
<evidence type="ECO:0000256" key="1">
    <source>
        <dbReference type="ARBA" id="ARBA00004123"/>
    </source>
</evidence>
<keyword evidence="4" id="KW-0378">Hydrolase</keyword>
<comment type="subcellular location">
    <subcellularLocation>
        <location evidence="1">Nucleus</location>
    </subcellularLocation>
</comment>